<proteinExistence type="predicted"/>
<sequence>MAKAVSSAFLASARRGLLHLHKLMLVERLLVIFVVYVAVLVDLLYVNIDGHSFGIGTTSFQGIRKPPSQRTMA</sequence>
<name>A0A212J4C1_9FIRM</name>
<accession>A0A212J4C1</accession>
<keyword evidence="1" id="KW-1133">Transmembrane helix</keyword>
<organism evidence="2">
    <name type="scientific">uncultured Eubacteriales bacterium</name>
    <dbReference type="NCBI Taxonomy" id="172733"/>
    <lineage>
        <taxon>Bacteria</taxon>
        <taxon>Bacillati</taxon>
        <taxon>Bacillota</taxon>
        <taxon>Clostridia</taxon>
        <taxon>Eubacteriales</taxon>
        <taxon>environmental samples</taxon>
    </lineage>
</organism>
<reference evidence="2" key="1">
    <citation type="submission" date="2016-04" db="EMBL/GenBank/DDBJ databases">
        <authorList>
            <person name="Evans L.H."/>
            <person name="Alamgir A."/>
            <person name="Owens N."/>
            <person name="Weber N.D."/>
            <person name="Virtaneva K."/>
            <person name="Barbian K."/>
            <person name="Babar A."/>
            <person name="Rosenke K."/>
        </authorList>
    </citation>
    <scope>NUCLEOTIDE SEQUENCE</scope>
    <source>
        <strain evidence="2">86</strain>
    </source>
</reference>
<evidence type="ECO:0000256" key="1">
    <source>
        <dbReference type="SAM" id="Phobius"/>
    </source>
</evidence>
<keyword evidence="1" id="KW-0472">Membrane</keyword>
<feature type="transmembrane region" description="Helical" evidence="1">
    <location>
        <begin position="25"/>
        <end position="46"/>
    </location>
</feature>
<protein>
    <submittedName>
        <fullName evidence="2">Uncharacterized protein</fullName>
    </submittedName>
</protein>
<dbReference type="AlphaFoldDB" id="A0A212J4C1"/>
<gene>
    <name evidence="2" type="ORF">KL86CLO1_10495</name>
</gene>
<evidence type="ECO:0000313" key="2">
    <source>
        <dbReference type="EMBL" id="SBV94300.1"/>
    </source>
</evidence>
<dbReference type="EMBL" id="FLUN01000001">
    <property type="protein sequence ID" value="SBV94300.1"/>
    <property type="molecule type" value="Genomic_DNA"/>
</dbReference>
<keyword evidence="1" id="KW-0812">Transmembrane</keyword>